<dbReference type="Proteomes" id="UP000593567">
    <property type="component" value="Unassembled WGS sequence"/>
</dbReference>
<reference evidence="1" key="1">
    <citation type="submission" date="2020-06" db="EMBL/GenBank/DDBJ databases">
        <title>Draft genome of Bugula neritina, a colonial animal packing powerful symbionts and potential medicines.</title>
        <authorList>
            <person name="Rayko M."/>
        </authorList>
    </citation>
    <scope>NUCLEOTIDE SEQUENCE [LARGE SCALE GENOMIC DNA]</scope>
    <source>
        <strain evidence="1">Kwan_BN1</strain>
    </source>
</reference>
<evidence type="ECO:0000313" key="2">
    <source>
        <dbReference type="Proteomes" id="UP000593567"/>
    </source>
</evidence>
<dbReference type="AlphaFoldDB" id="A0A7J7IZP5"/>
<protein>
    <submittedName>
        <fullName evidence="1">Uncharacterized protein</fullName>
    </submittedName>
</protein>
<organism evidence="1 2">
    <name type="scientific">Bugula neritina</name>
    <name type="common">Brown bryozoan</name>
    <name type="synonym">Sertularia neritina</name>
    <dbReference type="NCBI Taxonomy" id="10212"/>
    <lineage>
        <taxon>Eukaryota</taxon>
        <taxon>Metazoa</taxon>
        <taxon>Spiralia</taxon>
        <taxon>Lophotrochozoa</taxon>
        <taxon>Bryozoa</taxon>
        <taxon>Gymnolaemata</taxon>
        <taxon>Cheilostomatida</taxon>
        <taxon>Flustrina</taxon>
        <taxon>Buguloidea</taxon>
        <taxon>Bugulidae</taxon>
        <taxon>Bugula</taxon>
    </lineage>
</organism>
<sequence length="73" mass="8292">MTTTSVSIHWLLHQRASIWQLPGTSLTAKVFCSGKVLFAGCLRTLNIQLRKLCCMTRRHLINFMSIRTAKVVC</sequence>
<name>A0A7J7IZP5_BUGNE</name>
<accession>A0A7J7IZP5</accession>
<keyword evidence="2" id="KW-1185">Reference proteome</keyword>
<comment type="caution">
    <text evidence="1">The sequence shown here is derived from an EMBL/GenBank/DDBJ whole genome shotgun (WGS) entry which is preliminary data.</text>
</comment>
<proteinExistence type="predicted"/>
<dbReference type="EMBL" id="VXIV02003246">
    <property type="protein sequence ID" value="KAF6019265.1"/>
    <property type="molecule type" value="Genomic_DNA"/>
</dbReference>
<gene>
    <name evidence="1" type="ORF">EB796_022434</name>
</gene>
<evidence type="ECO:0000313" key="1">
    <source>
        <dbReference type="EMBL" id="KAF6019265.1"/>
    </source>
</evidence>